<gene>
    <name evidence="1" type="ORF">GMARGA_LOCUS15606</name>
</gene>
<evidence type="ECO:0000313" key="2">
    <source>
        <dbReference type="Proteomes" id="UP000789901"/>
    </source>
</evidence>
<reference evidence="1 2" key="1">
    <citation type="submission" date="2021-06" db="EMBL/GenBank/DDBJ databases">
        <authorList>
            <person name="Kallberg Y."/>
            <person name="Tangrot J."/>
            <person name="Rosling A."/>
        </authorList>
    </citation>
    <scope>NUCLEOTIDE SEQUENCE [LARGE SCALE GENOMIC DNA]</scope>
    <source>
        <strain evidence="1 2">120-4 pot B 10/14</strain>
    </source>
</reference>
<protein>
    <submittedName>
        <fullName evidence="1">24829_t:CDS:1</fullName>
    </submittedName>
</protein>
<keyword evidence="2" id="KW-1185">Reference proteome</keyword>
<organism evidence="1 2">
    <name type="scientific">Gigaspora margarita</name>
    <dbReference type="NCBI Taxonomy" id="4874"/>
    <lineage>
        <taxon>Eukaryota</taxon>
        <taxon>Fungi</taxon>
        <taxon>Fungi incertae sedis</taxon>
        <taxon>Mucoromycota</taxon>
        <taxon>Glomeromycotina</taxon>
        <taxon>Glomeromycetes</taxon>
        <taxon>Diversisporales</taxon>
        <taxon>Gigasporaceae</taxon>
        <taxon>Gigaspora</taxon>
    </lineage>
</organism>
<evidence type="ECO:0000313" key="1">
    <source>
        <dbReference type="EMBL" id="CAG8743210.1"/>
    </source>
</evidence>
<sequence length="53" mass="6288">MVFLIEYFFRMKFSRSEYCIVDLVDTEIKHSNSASKHDLINSLSGRRRTSEDD</sequence>
<name>A0ABN7V8G2_GIGMA</name>
<dbReference type="Proteomes" id="UP000789901">
    <property type="component" value="Unassembled WGS sequence"/>
</dbReference>
<proteinExistence type="predicted"/>
<feature type="non-terminal residue" evidence="1">
    <location>
        <position position="53"/>
    </location>
</feature>
<comment type="caution">
    <text evidence="1">The sequence shown here is derived from an EMBL/GenBank/DDBJ whole genome shotgun (WGS) entry which is preliminary data.</text>
</comment>
<accession>A0ABN7V8G2</accession>
<dbReference type="EMBL" id="CAJVQB010010833">
    <property type="protein sequence ID" value="CAG8743210.1"/>
    <property type="molecule type" value="Genomic_DNA"/>
</dbReference>